<proteinExistence type="predicted"/>
<dbReference type="EMBL" id="JAHQIW010004999">
    <property type="protein sequence ID" value="KAJ1364502.1"/>
    <property type="molecule type" value="Genomic_DNA"/>
</dbReference>
<name>A0AAD5MTS9_PARTN</name>
<feature type="domain" description="7TM GPCR serpentine receptor class x (Srx)" evidence="2">
    <location>
        <begin position="25"/>
        <end position="78"/>
    </location>
</feature>
<feature type="transmembrane region" description="Helical" evidence="1">
    <location>
        <begin position="20"/>
        <end position="40"/>
    </location>
</feature>
<comment type="caution">
    <text evidence="3">The sequence shown here is derived from an EMBL/GenBank/DDBJ whole genome shotgun (WGS) entry which is preliminary data.</text>
</comment>
<dbReference type="SUPFAM" id="SSF81321">
    <property type="entry name" value="Family A G protein-coupled receptor-like"/>
    <property type="match status" value="1"/>
</dbReference>
<evidence type="ECO:0000259" key="2">
    <source>
        <dbReference type="Pfam" id="PF10328"/>
    </source>
</evidence>
<dbReference type="Gene3D" id="1.20.1070.10">
    <property type="entry name" value="Rhodopsin 7-helix transmembrane proteins"/>
    <property type="match status" value="1"/>
</dbReference>
<keyword evidence="1" id="KW-1133">Transmembrane helix</keyword>
<protein>
    <recommendedName>
        <fullName evidence="2">7TM GPCR serpentine receptor class x (Srx) domain-containing protein</fullName>
    </recommendedName>
</protein>
<keyword evidence="4" id="KW-1185">Reference proteome</keyword>
<keyword evidence="1" id="KW-0812">Transmembrane</keyword>
<organism evidence="3 4">
    <name type="scientific">Parelaphostrongylus tenuis</name>
    <name type="common">Meningeal worm</name>
    <dbReference type="NCBI Taxonomy" id="148309"/>
    <lineage>
        <taxon>Eukaryota</taxon>
        <taxon>Metazoa</taxon>
        <taxon>Ecdysozoa</taxon>
        <taxon>Nematoda</taxon>
        <taxon>Chromadorea</taxon>
        <taxon>Rhabditida</taxon>
        <taxon>Rhabditina</taxon>
        <taxon>Rhabditomorpha</taxon>
        <taxon>Strongyloidea</taxon>
        <taxon>Metastrongylidae</taxon>
        <taxon>Parelaphostrongylus</taxon>
    </lineage>
</organism>
<evidence type="ECO:0000313" key="4">
    <source>
        <dbReference type="Proteomes" id="UP001196413"/>
    </source>
</evidence>
<reference evidence="3" key="1">
    <citation type="submission" date="2021-06" db="EMBL/GenBank/DDBJ databases">
        <title>Parelaphostrongylus tenuis whole genome reference sequence.</title>
        <authorList>
            <person name="Garwood T.J."/>
            <person name="Larsen P.A."/>
            <person name="Fountain-Jones N.M."/>
            <person name="Garbe J.R."/>
            <person name="Macchietto M.G."/>
            <person name="Kania S.A."/>
            <person name="Gerhold R.W."/>
            <person name="Richards J.E."/>
            <person name="Wolf T.M."/>
        </authorList>
    </citation>
    <scope>NUCLEOTIDE SEQUENCE</scope>
    <source>
        <strain evidence="3">MNPRO001-30</strain>
        <tissue evidence="3">Meninges</tissue>
    </source>
</reference>
<evidence type="ECO:0000256" key="1">
    <source>
        <dbReference type="SAM" id="Phobius"/>
    </source>
</evidence>
<dbReference type="AlphaFoldDB" id="A0AAD5MTS9"/>
<gene>
    <name evidence="3" type="ORF">KIN20_024623</name>
</gene>
<feature type="transmembrane region" description="Helical" evidence="1">
    <location>
        <begin position="52"/>
        <end position="73"/>
    </location>
</feature>
<keyword evidence="1" id="KW-0472">Membrane</keyword>
<evidence type="ECO:0000313" key="3">
    <source>
        <dbReference type="EMBL" id="KAJ1364502.1"/>
    </source>
</evidence>
<dbReference type="Proteomes" id="UP001196413">
    <property type="component" value="Unassembled WGS sequence"/>
</dbReference>
<dbReference type="Pfam" id="PF10328">
    <property type="entry name" value="7TM_GPCR_Srx"/>
    <property type="match status" value="1"/>
</dbReference>
<accession>A0AAD5MTS9</accession>
<sequence length="78" mass="8121">MASLITTLLYAHTGNTAVSIIIATVGVLGLMANGTAVLAVRCNPALRSSFGLLCFSHCIANMGVLLLALFWVAPITFL</sequence>
<dbReference type="InterPro" id="IPR019430">
    <property type="entry name" value="7TM_GPCR_serpentine_rcpt_Srx"/>
</dbReference>